<keyword evidence="2" id="KW-0812">Transmembrane</keyword>
<keyword evidence="2" id="KW-0472">Membrane</keyword>
<feature type="transmembrane region" description="Helical" evidence="2">
    <location>
        <begin position="26"/>
        <end position="46"/>
    </location>
</feature>
<dbReference type="GeneID" id="103068823"/>
<dbReference type="RefSeq" id="XP_007462900.1">
    <property type="nucleotide sequence ID" value="XM_007462838.1"/>
</dbReference>
<organism evidence="3 4">
    <name type="scientific">Lipotes vexillifer</name>
    <name type="common">Yangtze river dolphin</name>
    <dbReference type="NCBI Taxonomy" id="118797"/>
    <lineage>
        <taxon>Eukaryota</taxon>
        <taxon>Metazoa</taxon>
        <taxon>Chordata</taxon>
        <taxon>Craniata</taxon>
        <taxon>Vertebrata</taxon>
        <taxon>Euteleostomi</taxon>
        <taxon>Mammalia</taxon>
        <taxon>Eutheria</taxon>
        <taxon>Laurasiatheria</taxon>
        <taxon>Artiodactyla</taxon>
        <taxon>Whippomorpha</taxon>
        <taxon>Cetacea</taxon>
        <taxon>Odontoceti</taxon>
        <taxon>Lipotidae</taxon>
        <taxon>Lipotes</taxon>
    </lineage>
</organism>
<feature type="transmembrane region" description="Helical" evidence="2">
    <location>
        <begin position="89"/>
        <end position="108"/>
    </location>
</feature>
<protein>
    <submittedName>
        <fullName evidence="4">Uncharacterized protein LOC103068823</fullName>
    </submittedName>
</protein>
<dbReference type="Proteomes" id="UP000265300">
    <property type="component" value="Unplaced"/>
</dbReference>
<dbReference type="KEGG" id="lve:103068823"/>
<feature type="region of interest" description="Disordered" evidence="1">
    <location>
        <begin position="251"/>
        <end position="319"/>
    </location>
</feature>
<proteinExistence type="predicted"/>
<evidence type="ECO:0000256" key="1">
    <source>
        <dbReference type="SAM" id="MobiDB-lite"/>
    </source>
</evidence>
<evidence type="ECO:0000313" key="4">
    <source>
        <dbReference type="RefSeq" id="XP_007462900.1"/>
    </source>
</evidence>
<feature type="compositionally biased region" description="Basic and acidic residues" evidence="1">
    <location>
        <begin position="211"/>
        <end position="222"/>
    </location>
</feature>
<sequence length="513" mass="55643">MILATQARSQWTWFQRITQEFHKRICLFYTGLIILLLEIAVVAFFADHLPFSLSMTIIASGIVFILISGGMVLYGLCRNPEYAPLRPEESTMIVTGIVFFFLTGLMYLHEANKVSAFIQEKFSRSRSARDPSRFQRSLKIQLLPLALAFHETPADFHVHTGDPPKTTGAQLMALLTCNAPILSMVLSCTSTLPWRNYPPPFLGGVDTIPSSRDERSSLDPIHHSRRTSSRWLESQRLEAVEIMGKINQRMGEEKPAGNSSQDGCVPEPLGPLLAPPRGPSPAGTARLLQGRPRSPEPRVAAARPDVAPPPPPVPTLAGAANGGLCRAAGAASGRQRAPHGCSGATATTGRKGKLQASAQAAAAAVARSSRATACPSARPSPQNEDLSVPISVNFLLGTVIAGVWSSWKALAGPESLCLHPDWVNFSGVGGFEVPTCLSQLHVFFRAQPRASVAVLDLLARAVRNCSVDRNSGSEPAWPARPLPGCVILDYLRHFSVLPFPLKYLPRRVLRRIR</sequence>
<dbReference type="AlphaFoldDB" id="A0A340XUV3"/>
<feature type="transmembrane region" description="Helical" evidence="2">
    <location>
        <begin position="52"/>
        <end position="77"/>
    </location>
</feature>
<evidence type="ECO:0000256" key="2">
    <source>
        <dbReference type="SAM" id="Phobius"/>
    </source>
</evidence>
<name>A0A340XUV3_LIPVE</name>
<keyword evidence="2" id="KW-1133">Transmembrane helix</keyword>
<keyword evidence="3" id="KW-1185">Reference proteome</keyword>
<dbReference type="InParanoid" id="A0A340XUV3"/>
<feature type="region of interest" description="Disordered" evidence="1">
    <location>
        <begin position="208"/>
        <end position="230"/>
    </location>
</feature>
<dbReference type="STRING" id="118797.A0A340XUV3"/>
<reference evidence="4" key="1">
    <citation type="submission" date="2025-08" db="UniProtKB">
        <authorList>
            <consortium name="RefSeq"/>
        </authorList>
    </citation>
    <scope>IDENTIFICATION</scope>
</reference>
<feature type="region of interest" description="Disordered" evidence="1">
    <location>
        <begin position="333"/>
        <end position="355"/>
    </location>
</feature>
<accession>A0A340XUV3</accession>
<gene>
    <name evidence="4" type="primary">LOC103068823</name>
</gene>
<evidence type="ECO:0000313" key="3">
    <source>
        <dbReference type="Proteomes" id="UP000265300"/>
    </source>
</evidence>